<keyword evidence="2" id="KW-1185">Reference proteome</keyword>
<gene>
    <name evidence="1" type="ORF">B0T16DRAFT_408615</name>
</gene>
<evidence type="ECO:0000313" key="1">
    <source>
        <dbReference type="EMBL" id="KAK0648684.1"/>
    </source>
</evidence>
<dbReference type="Proteomes" id="UP001174936">
    <property type="component" value="Unassembled WGS sequence"/>
</dbReference>
<name>A0AA39YAE2_9PEZI</name>
<dbReference type="AlphaFoldDB" id="A0AA39YAE2"/>
<organism evidence="1 2">
    <name type="scientific">Cercophora newfieldiana</name>
    <dbReference type="NCBI Taxonomy" id="92897"/>
    <lineage>
        <taxon>Eukaryota</taxon>
        <taxon>Fungi</taxon>
        <taxon>Dikarya</taxon>
        <taxon>Ascomycota</taxon>
        <taxon>Pezizomycotina</taxon>
        <taxon>Sordariomycetes</taxon>
        <taxon>Sordariomycetidae</taxon>
        <taxon>Sordariales</taxon>
        <taxon>Lasiosphaeriaceae</taxon>
        <taxon>Cercophora</taxon>
    </lineage>
</organism>
<dbReference type="EMBL" id="JAULSV010000003">
    <property type="protein sequence ID" value="KAK0648684.1"/>
    <property type="molecule type" value="Genomic_DNA"/>
</dbReference>
<comment type="caution">
    <text evidence="1">The sequence shown here is derived from an EMBL/GenBank/DDBJ whole genome shotgun (WGS) entry which is preliminary data.</text>
</comment>
<reference evidence="1" key="1">
    <citation type="submission" date="2023-06" db="EMBL/GenBank/DDBJ databases">
        <title>Genome-scale phylogeny and comparative genomics of the fungal order Sordariales.</title>
        <authorList>
            <consortium name="Lawrence Berkeley National Laboratory"/>
            <person name="Hensen N."/>
            <person name="Bonometti L."/>
            <person name="Westerberg I."/>
            <person name="Brannstrom I.O."/>
            <person name="Guillou S."/>
            <person name="Cros-Aarteil S."/>
            <person name="Calhoun S."/>
            <person name="Haridas S."/>
            <person name="Kuo A."/>
            <person name="Mondo S."/>
            <person name="Pangilinan J."/>
            <person name="Riley R."/>
            <person name="Labutti K."/>
            <person name="Andreopoulos B."/>
            <person name="Lipzen A."/>
            <person name="Chen C."/>
            <person name="Yanf M."/>
            <person name="Daum C."/>
            <person name="Ng V."/>
            <person name="Clum A."/>
            <person name="Steindorff A."/>
            <person name="Ohm R."/>
            <person name="Martin F."/>
            <person name="Silar P."/>
            <person name="Natvig D."/>
            <person name="Lalanne C."/>
            <person name="Gautier V."/>
            <person name="Ament-Velasquez S.L."/>
            <person name="Kruys A."/>
            <person name="Hutchinson M.I."/>
            <person name="Powell A.J."/>
            <person name="Barry K."/>
            <person name="Miller A.N."/>
            <person name="Grigoriev I.V."/>
            <person name="Debuchy R."/>
            <person name="Gladieux P."/>
            <person name="Thoren M.H."/>
            <person name="Johannesson H."/>
        </authorList>
    </citation>
    <scope>NUCLEOTIDE SEQUENCE</scope>
    <source>
        <strain evidence="1">SMH2532-1</strain>
    </source>
</reference>
<protein>
    <submittedName>
        <fullName evidence="1">Uncharacterized protein</fullName>
    </submittedName>
</protein>
<sequence>MAPAGLDHAHSGAFCVGFRRLLESCPMLACLLRVKPPHTTPRSSLRKSTGDAPAEVHRNAVRPLKPFGSHASICRITPAAAYSSVCVRTQLILDSILPSGSYGRQLGRRVLVQGSAAPDLWLCKGSRIACTGTPPILLLVSDGLLRWQPIVPQLRAFPHLDHHTPAQDHHPPKRHNVPLTQTISQLLASFCSPHCVVETRWLEKADRMPAADLLSTPTVNPKYLQARADLGVLGRTAAP</sequence>
<proteinExistence type="predicted"/>
<accession>A0AA39YAE2</accession>
<evidence type="ECO:0000313" key="2">
    <source>
        <dbReference type="Proteomes" id="UP001174936"/>
    </source>
</evidence>